<name>A0A1G8WGA0_9FLAO</name>
<dbReference type="EMBL" id="FNEZ01000002">
    <property type="protein sequence ID" value="SDJ77107.1"/>
    <property type="molecule type" value="Genomic_DNA"/>
</dbReference>
<reference evidence="1 2" key="1">
    <citation type="submission" date="2016-10" db="EMBL/GenBank/DDBJ databases">
        <authorList>
            <person name="de Groot N.N."/>
        </authorList>
    </citation>
    <scope>NUCLEOTIDE SEQUENCE [LARGE SCALE GENOMIC DNA]</scope>
    <source>
        <strain evidence="1 2">CGMCC 1.10076</strain>
    </source>
</reference>
<keyword evidence="2" id="KW-1185">Reference proteome</keyword>
<accession>A0A1G8WGA0</accession>
<evidence type="ECO:0000313" key="2">
    <source>
        <dbReference type="Proteomes" id="UP000199580"/>
    </source>
</evidence>
<organism evidence="1 2">
    <name type="scientific">Flavobacterium noncentrifugens</name>
    <dbReference type="NCBI Taxonomy" id="1128970"/>
    <lineage>
        <taxon>Bacteria</taxon>
        <taxon>Pseudomonadati</taxon>
        <taxon>Bacteroidota</taxon>
        <taxon>Flavobacteriia</taxon>
        <taxon>Flavobacteriales</taxon>
        <taxon>Flavobacteriaceae</taxon>
        <taxon>Flavobacterium</taxon>
    </lineage>
</organism>
<dbReference type="STRING" id="1128970.SAMN04487935_1801"/>
<evidence type="ECO:0000313" key="1">
    <source>
        <dbReference type="EMBL" id="SDJ77107.1"/>
    </source>
</evidence>
<proteinExistence type="predicted"/>
<sequence>MEETTAMETNDTTTLKVKICGSIESPPENSREQFKQSVIDTVLHILLTQDVSIEYIGYNPGLAGLPLEDDQTTAYEDCVYVSLNVRGKHLNPMEEESKEDIIKTFVEVFENKTHRHLEIDSTLVGKGKKQRIIEMSSNWKLYLNHG</sequence>
<dbReference type="RefSeq" id="WP_139171715.1">
    <property type="nucleotide sequence ID" value="NZ_BKAI01000004.1"/>
</dbReference>
<gene>
    <name evidence="1" type="ORF">SAMN04487935_1801</name>
</gene>
<protein>
    <submittedName>
        <fullName evidence="1">Uncharacterized protein</fullName>
    </submittedName>
</protein>
<dbReference type="Proteomes" id="UP000199580">
    <property type="component" value="Unassembled WGS sequence"/>
</dbReference>
<dbReference type="OrthoDB" id="1358853at2"/>
<dbReference type="AlphaFoldDB" id="A0A1G8WGA0"/>